<name>A0A250LBV3_9BURK</name>
<reference evidence="3" key="3">
    <citation type="submission" date="2021-01" db="EMBL/GenBank/DDBJ databases">
        <title>Outbreak of Burkholderia contaminns endophthalmitis traced to a clinical ventilation system.</title>
        <authorList>
            <person name="Lipuma J."/>
            <person name="Spilker T."/>
            <person name="Kratholm J."/>
        </authorList>
    </citation>
    <scope>NUCLEOTIDE SEQUENCE</scope>
    <source>
        <strain evidence="3">HI4954</strain>
    </source>
</reference>
<dbReference type="Proteomes" id="UP000611459">
    <property type="component" value="Unassembled WGS sequence"/>
</dbReference>
<keyword evidence="6" id="KW-1185">Reference proteome</keyword>
<dbReference type="GO" id="GO:0003700">
    <property type="term" value="F:DNA-binding transcription factor activity"/>
    <property type="evidence" value="ECO:0007669"/>
    <property type="project" value="InterPro"/>
</dbReference>
<reference evidence="2" key="1">
    <citation type="journal article" date="2016" name="Biosci. Biotechnol. Biochem.">
        <title>Bioconversion of AHX to AOH by resting cells of Burkholderia contaminans CH-1.</title>
        <authorList>
            <person name="Choi J.H."/>
            <person name="Kikuchi A."/>
            <person name="Pumkaeo P."/>
            <person name="Hirai H."/>
            <person name="Tokuyama S."/>
            <person name="Kawagishi H."/>
        </authorList>
    </citation>
    <scope>NUCLEOTIDE SEQUENCE</scope>
    <source>
        <strain evidence="2">CH-1</strain>
    </source>
</reference>
<evidence type="ECO:0000313" key="7">
    <source>
        <dbReference type="Proteomes" id="UP001220209"/>
    </source>
</evidence>
<dbReference type="InterPro" id="IPR000835">
    <property type="entry name" value="HTH_MarR-typ"/>
</dbReference>
<dbReference type="GeneID" id="93192170"/>
<accession>A0A250LBV3</accession>
<dbReference type="Gene3D" id="1.10.10.10">
    <property type="entry name" value="Winged helix-like DNA-binding domain superfamily/Winged helix DNA-binding domain"/>
    <property type="match status" value="1"/>
</dbReference>
<proteinExistence type="predicted"/>
<gene>
    <name evidence="2" type="ORF">BCCH1_44790</name>
    <name evidence="4" type="ORF">J4M89_10065</name>
    <name evidence="3" type="ORF">JIN94_10055</name>
    <name evidence="5" type="ORF">LXE91_13135</name>
</gene>
<evidence type="ECO:0000313" key="6">
    <source>
        <dbReference type="Proteomes" id="UP000664048"/>
    </source>
</evidence>
<evidence type="ECO:0000313" key="2">
    <source>
        <dbReference type="EMBL" id="BBA42007.1"/>
    </source>
</evidence>
<protein>
    <submittedName>
        <fullName evidence="3 5">Winged helix-turn-helix transcriptional regulator</fullName>
    </submittedName>
</protein>
<dbReference type="EMBL" id="JAENIB010000003">
    <property type="protein sequence ID" value="MBK1930226.1"/>
    <property type="molecule type" value="Genomic_DNA"/>
</dbReference>
<evidence type="ECO:0000313" key="5">
    <source>
        <dbReference type="EMBL" id="WFN16639.1"/>
    </source>
</evidence>
<evidence type="ECO:0000313" key="4">
    <source>
        <dbReference type="EMBL" id="MBO1829731.1"/>
    </source>
</evidence>
<reference evidence="5 7" key="5">
    <citation type="submission" date="2021-12" db="EMBL/GenBank/DDBJ databases">
        <title>Genomic and phenotypic characterization of three Burkholderia contaminans isolates recovered from different sources.</title>
        <authorList>
            <person name="Lopez De Volder A."/>
            <person name="Fan Y."/>
            <person name="Nunvar J."/>
            <person name="Herrera T."/>
            <person name="Timp W."/>
            <person name="Degrossi J."/>
        </authorList>
    </citation>
    <scope>NUCLEOTIDE SEQUENCE [LARGE SCALE GENOMIC DNA]</scope>
    <source>
        <strain evidence="5 7">LMG 23361</strain>
    </source>
</reference>
<dbReference type="InterPro" id="IPR036390">
    <property type="entry name" value="WH_DNA-bd_sf"/>
</dbReference>
<evidence type="ECO:0000313" key="3">
    <source>
        <dbReference type="EMBL" id="MBK1930226.1"/>
    </source>
</evidence>
<dbReference type="Proteomes" id="UP001220209">
    <property type="component" value="Chromosome 1"/>
</dbReference>
<feature type="domain" description="HTH marR-type" evidence="1">
    <location>
        <begin position="1"/>
        <end position="66"/>
    </location>
</feature>
<dbReference type="PROSITE" id="PS50995">
    <property type="entry name" value="HTH_MARR_2"/>
    <property type="match status" value="1"/>
</dbReference>
<dbReference type="EMBL" id="AP018358">
    <property type="protein sequence ID" value="BBA42007.1"/>
    <property type="molecule type" value="Genomic_DNA"/>
</dbReference>
<dbReference type="AlphaFoldDB" id="A0A250LBV3"/>
<evidence type="ECO:0000259" key="1">
    <source>
        <dbReference type="PROSITE" id="PS50995"/>
    </source>
</evidence>
<dbReference type="RefSeq" id="WP_174990660.1">
    <property type="nucleotide sequence ID" value="NZ_AP018358.1"/>
</dbReference>
<dbReference type="EMBL" id="CP090640">
    <property type="protein sequence ID" value="WFN16639.1"/>
    <property type="molecule type" value="Genomic_DNA"/>
</dbReference>
<reference evidence="4 6" key="4">
    <citation type="submission" date="2021-03" db="EMBL/GenBank/DDBJ databases">
        <title>Clinical course, treatment and visual outcome of an outbreak of Burkholderia contaminans endophthalmitis following cataract surgery.</title>
        <authorList>
            <person name="Lind C."/>
            <person name="Olsen K."/>
            <person name="Angelsen N.K."/>
            <person name="Krefting E.A."/>
            <person name="Fossen K."/>
            <person name="Gravningen K."/>
            <person name="Depoorter E."/>
            <person name="Vandamme P."/>
            <person name="Bertelsen G."/>
        </authorList>
    </citation>
    <scope>NUCLEOTIDE SEQUENCE [LARGE SCALE GENOMIC DNA]</scope>
    <source>
        <strain evidence="4 6">51242556</strain>
    </source>
</reference>
<dbReference type="Proteomes" id="UP000664048">
    <property type="component" value="Unassembled WGS sequence"/>
</dbReference>
<sequence length="67" mass="7297">MEGKGLVEHSRSVSDRRVMNLALTEAGQAVVAQIPGIAPKALNACLRKFSKAGFDELTRLLRKFIGE</sequence>
<dbReference type="EMBL" id="JAGEMX010000003">
    <property type="protein sequence ID" value="MBO1829731.1"/>
    <property type="molecule type" value="Genomic_DNA"/>
</dbReference>
<organism evidence="2">
    <name type="scientific">Burkholderia contaminans</name>
    <dbReference type="NCBI Taxonomy" id="488447"/>
    <lineage>
        <taxon>Bacteria</taxon>
        <taxon>Pseudomonadati</taxon>
        <taxon>Pseudomonadota</taxon>
        <taxon>Betaproteobacteria</taxon>
        <taxon>Burkholderiales</taxon>
        <taxon>Burkholderiaceae</taxon>
        <taxon>Burkholderia</taxon>
        <taxon>Burkholderia cepacia complex</taxon>
    </lineage>
</organism>
<dbReference type="InterPro" id="IPR036388">
    <property type="entry name" value="WH-like_DNA-bd_sf"/>
</dbReference>
<dbReference type="SUPFAM" id="SSF46785">
    <property type="entry name" value="Winged helix' DNA-binding domain"/>
    <property type="match status" value="1"/>
</dbReference>
<reference evidence="2" key="2">
    <citation type="journal article" date="2017" name="Genome Announc.">
        <title>High-Quality Draft Genome Sequence of Burkholderia contaminans CH-1, a Gram-Negative Bacterium That Metabolizes 2-Azahypoxanthine, a Plant Growth-Regulating Compound.</title>
        <authorList>
            <person name="Choi J.-H."/>
            <person name="Sugiura H."/>
            <person name="Moriuchi R."/>
            <person name="Kawagishi H."/>
            <person name="Dohra H."/>
        </authorList>
    </citation>
    <scope>NUCLEOTIDE SEQUENCE</scope>
    <source>
        <strain evidence="2">CH-1</strain>
    </source>
</reference>